<organism evidence="1 2">
    <name type="scientific">Callorhinchus milii</name>
    <name type="common">Ghost shark</name>
    <dbReference type="NCBI Taxonomy" id="7868"/>
    <lineage>
        <taxon>Eukaryota</taxon>
        <taxon>Metazoa</taxon>
        <taxon>Chordata</taxon>
        <taxon>Craniata</taxon>
        <taxon>Vertebrata</taxon>
        <taxon>Chondrichthyes</taxon>
        <taxon>Holocephali</taxon>
        <taxon>Chimaeriformes</taxon>
        <taxon>Callorhinchidae</taxon>
        <taxon>Callorhinchus</taxon>
    </lineage>
</organism>
<dbReference type="InterPro" id="IPR001680">
    <property type="entry name" value="WD40_rpt"/>
</dbReference>
<reference evidence="2" key="1">
    <citation type="journal article" date="2006" name="Science">
        <title>Ancient noncoding elements conserved in the human genome.</title>
        <authorList>
            <person name="Venkatesh B."/>
            <person name="Kirkness E.F."/>
            <person name="Loh Y.H."/>
            <person name="Halpern A.L."/>
            <person name="Lee A.P."/>
            <person name="Johnson J."/>
            <person name="Dandona N."/>
            <person name="Viswanathan L.D."/>
            <person name="Tay A."/>
            <person name="Venter J.C."/>
            <person name="Strausberg R.L."/>
            <person name="Brenner S."/>
        </authorList>
    </citation>
    <scope>NUCLEOTIDE SEQUENCE [LARGE SCALE GENOMIC DNA]</scope>
</reference>
<dbReference type="Gene3D" id="2.130.10.10">
    <property type="entry name" value="YVTN repeat-like/Quinoprotein amine dehydrogenase"/>
    <property type="match status" value="3"/>
</dbReference>
<dbReference type="SUPFAM" id="SSF50978">
    <property type="entry name" value="WD40 repeat-like"/>
    <property type="match status" value="2"/>
</dbReference>
<dbReference type="GO" id="GO:0003723">
    <property type="term" value="F:RNA binding"/>
    <property type="evidence" value="ECO:0007669"/>
    <property type="project" value="TreeGrafter"/>
</dbReference>
<reference evidence="2" key="2">
    <citation type="journal article" date="2007" name="PLoS Biol.">
        <title>Survey sequencing and comparative analysis of the elephant shark (Callorhinchus milii) genome.</title>
        <authorList>
            <person name="Venkatesh B."/>
            <person name="Kirkness E.F."/>
            <person name="Loh Y.H."/>
            <person name="Halpern A.L."/>
            <person name="Lee A.P."/>
            <person name="Johnson J."/>
            <person name="Dandona N."/>
            <person name="Viswanathan L.D."/>
            <person name="Tay A."/>
            <person name="Venter J.C."/>
            <person name="Strausberg R.L."/>
            <person name="Brenner S."/>
        </authorList>
    </citation>
    <scope>NUCLEOTIDE SEQUENCE [LARGE SCALE GENOMIC DNA]</scope>
</reference>
<dbReference type="InterPro" id="IPR036322">
    <property type="entry name" value="WD40_repeat_dom_sf"/>
</dbReference>
<name>A0A4W3GDL2_CALMI</name>
<evidence type="ECO:0000313" key="1">
    <source>
        <dbReference type="Ensembl" id="ENSCMIP00000001431.1"/>
    </source>
</evidence>
<dbReference type="PANTHER" id="PTHR44163:SF1">
    <property type="entry name" value="U3 SMALL NUCLEOLAR RNA-ASSOCIATED PROTEIN 4 HOMOLOG"/>
    <property type="match status" value="1"/>
</dbReference>
<dbReference type="Ensembl" id="ENSCMIT00000001495.1">
    <property type="protein sequence ID" value="ENSCMIP00000001431.1"/>
    <property type="gene ID" value="ENSCMIG00000000898.1"/>
</dbReference>
<dbReference type="GO" id="GO:0034455">
    <property type="term" value="C:t-UTP complex"/>
    <property type="evidence" value="ECO:0007669"/>
    <property type="project" value="TreeGrafter"/>
</dbReference>
<keyword evidence="2" id="KW-1185">Reference proteome</keyword>
<reference evidence="2" key="3">
    <citation type="journal article" date="2014" name="Nature">
        <title>Elephant shark genome provides unique insights into gnathostome evolution.</title>
        <authorList>
            <consortium name="International Elephant Shark Genome Sequencing Consortium"/>
            <person name="Venkatesh B."/>
            <person name="Lee A.P."/>
            <person name="Ravi V."/>
            <person name="Maurya A.K."/>
            <person name="Lian M.M."/>
            <person name="Swann J.B."/>
            <person name="Ohta Y."/>
            <person name="Flajnik M.F."/>
            <person name="Sutoh Y."/>
            <person name="Kasahara M."/>
            <person name="Hoon S."/>
            <person name="Gangu V."/>
            <person name="Roy S.W."/>
            <person name="Irimia M."/>
            <person name="Korzh V."/>
            <person name="Kondrychyn I."/>
            <person name="Lim Z.W."/>
            <person name="Tay B.H."/>
            <person name="Tohari S."/>
            <person name="Kong K.W."/>
            <person name="Ho S."/>
            <person name="Lorente-Galdos B."/>
            <person name="Quilez J."/>
            <person name="Marques-Bonet T."/>
            <person name="Raney B.J."/>
            <person name="Ingham P.W."/>
            <person name="Tay A."/>
            <person name="Hillier L.W."/>
            <person name="Minx P."/>
            <person name="Boehm T."/>
            <person name="Wilson R.K."/>
            <person name="Brenner S."/>
            <person name="Warren W.C."/>
        </authorList>
    </citation>
    <scope>NUCLEOTIDE SEQUENCE [LARGE SCALE GENOMIC DNA]</scope>
</reference>
<dbReference type="Pfam" id="PF00400">
    <property type="entry name" value="WD40"/>
    <property type="match status" value="2"/>
</dbReference>
<reference evidence="1" key="5">
    <citation type="submission" date="2025-09" db="UniProtKB">
        <authorList>
            <consortium name="Ensembl"/>
        </authorList>
    </citation>
    <scope>IDENTIFICATION</scope>
</reference>
<dbReference type="InterPro" id="IPR015943">
    <property type="entry name" value="WD40/YVTN_repeat-like_dom_sf"/>
</dbReference>
<dbReference type="SMART" id="SM00320">
    <property type="entry name" value="WD40"/>
    <property type="match status" value="9"/>
</dbReference>
<dbReference type="GeneTree" id="ENSGT00940000153533"/>
<sequence length="658" mass="73870">MAELLVHRVRFFDYLPAGLRCLSYNSCSGRLAAARLSGAVEIFSFNNNFFQEKVIPGDDRKSIEAMCWVGWNRLFTVGLTGEIMEIDLQRLCPKYSLDAFGGPVWCMSCNPEETHLAIGCEDGSVKLFEIIPEKLQYARNLDRQKGRVLSLAWHKAGSLIATGSLNVICVFDVKSGEMDVDRRISSQRNRECVVWSVLFLSDSIVSADSTGKVQLWDWQTGTLLNTHHVTKCDALSLAVNPAEDSIAVGTSEGTVIQFQLLETKSGGGDVQWVRTKTFKYHTHDVRGLVHTKSALVSGGLDAQLVLRPLMDKVETKSYEAALRKVIFPHRSLVCCSREAKLLLFQFPSQLELWSLDHSPLTGGGERELWLSFEPPVDCLSQGSDHIHCCCLSPCGEWISYATASRVCVYRVQYQDGSVTFMCFNRLCLLFECVSFSSHLSVWGIVHAGCLSPAGCQESISLLAVSADGEWVAAASHGGEINIYNLMQLMQHCIVPVYNQPPTAMAIHPQTNNLLTVHTDHQIFEFSLREKRFTDWSRQLQQQGLHPQWVERDTPVTHITFNPDVPTQFMLHDMYMFCIIDQTLRLPTAKCHLYNQAALRGLSANARRSQAHAFKICKKFQPLLHVEMLSEDSLVVIERPLMDINTHLPAPVKQKKFAT</sequence>
<proteinExistence type="predicted"/>
<protein>
    <submittedName>
        <fullName evidence="1">UTP4 small subunit processome component</fullName>
    </submittedName>
</protein>
<gene>
    <name evidence="1" type="primary">utp4</name>
</gene>
<dbReference type="AlphaFoldDB" id="A0A4W3GDL2"/>
<reference evidence="1" key="4">
    <citation type="submission" date="2025-08" db="UniProtKB">
        <authorList>
            <consortium name="Ensembl"/>
        </authorList>
    </citation>
    <scope>IDENTIFICATION</scope>
</reference>
<dbReference type="InterPro" id="IPR046351">
    <property type="entry name" value="UTP4"/>
</dbReference>
<evidence type="ECO:0000313" key="2">
    <source>
        <dbReference type="Proteomes" id="UP000314986"/>
    </source>
</evidence>
<accession>A0A4W3GDL2</accession>
<dbReference type="PANTHER" id="PTHR44163">
    <property type="entry name" value="U3 SMALL NUCLEOLAR RNA-ASSOCIATED PROTEIN 4 HOMOLOG"/>
    <property type="match status" value="1"/>
</dbReference>
<dbReference type="GO" id="GO:0000462">
    <property type="term" value="P:maturation of SSU-rRNA from tricistronic rRNA transcript (SSU-rRNA, 5.8S rRNA, LSU-rRNA)"/>
    <property type="evidence" value="ECO:0007669"/>
    <property type="project" value="InterPro"/>
</dbReference>
<dbReference type="GO" id="GO:0032040">
    <property type="term" value="C:small-subunit processome"/>
    <property type="evidence" value="ECO:0007669"/>
    <property type="project" value="TreeGrafter"/>
</dbReference>
<dbReference type="GO" id="GO:0030686">
    <property type="term" value="C:90S preribosome"/>
    <property type="evidence" value="ECO:0007669"/>
    <property type="project" value="InterPro"/>
</dbReference>
<dbReference type="Proteomes" id="UP000314986">
    <property type="component" value="Unassembled WGS sequence"/>
</dbReference>